<dbReference type="Proteomes" id="UP001167796">
    <property type="component" value="Unassembled WGS sequence"/>
</dbReference>
<protein>
    <submittedName>
        <fullName evidence="2">CHAP domain-containing protein</fullName>
    </submittedName>
</protein>
<dbReference type="EMBL" id="JAUQSX010000015">
    <property type="protein sequence ID" value="MDO7849235.1"/>
    <property type="molecule type" value="Genomic_DNA"/>
</dbReference>
<dbReference type="InterPro" id="IPR007921">
    <property type="entry name" value="CHAP_dom"/>
</dbReference>
<comment type="caution">
    <text evidence="2">The sequence shown here is derived from an EMBL/GenBank/DDBJ whole genome shotgun (WGS) entry which is preliminary data.</text>
</comment>
<feature type="domain" description="Peptidase C51" evidence="1">
    <location>
        <begin position="60"/>
        <end position="134"/>
    </location>
</feature>
<accession>A0ABT9AH86</accession>
<sequence>MLALFGLLAVPGRLHALPGDGGRARVVAEAQKLLAQRIREHGGANRGPQVDALIKEAGGQMGQPWCSWSVVVEFRRAGIKAPRFGRARDWFDKVHTVWRAGRQVLSRPPPQPGDVVGFTWGAAVIGHVELLIAWGTGPSARCIGGNTGGGGALQREGEGMYENWRLKRMIAAVANVVDNPKY</sequence>
<dbReference type="RefSeq" id="WP_305013903.1">
    <property type="nucleotide sequence ID" value="NZ_JAUQSX010000015.1"/>
</dbReference>
<dbReference type="Pfam" id="PF05257">
    <property type="entry name" value="CHAP"/>
    <property type="match status" value="1"/>
</dbReference>
<gene>
    <name evidence="2" type="ORF">Q5H92_22920</name>
</gene>
<proteinExistence type="predicted"/>
<name>A0ABT9AH86_9BACT</name>
<dbReference type="InterPro" id="IPR038765">
    <property type="entry name" value="Papain-like_cys_pep_sf"/>
</dbReference>
<organism evidence="2 3">
    <name type="scientific">Hymenobacter mellowenesis</name>
    <dbReference type="NCBI Taxonomy" id="3063995"/>
    <lineage>
        <taxon>Bacteria</taxon>
        <taxon>Pseudomonadati</taxon>
        <taxon>Bacteroidota</taxon>
        <taxon>Cytophagia</taxon>
        <taxon>Cytophagales</taxon>
        <taxon>Hymenobacteraceae</taxon>
        <taxon>Hymenobacter</taxon>
    </lineage>
</organism>
<dbReference type="SUPFAM" id="SSF54001">
    <property type="entry name" value="Cysteine proteinases"/>
    <property type="match status" value="1"/>
</dbReference>
<evidence type="ECO:0000313" key="2">
    <source>
        <dbReference type="EMBL" id="MDO7849235.1"/>
    </source>
</evidence>
<reference evidence="2" key="1">
    <citation type="submission" date="2023-07" db="EMBL/GenBank/DDBJ databases">
        <authorList>
            <person name="Kim M.K."/>
        </authorList>
    </citation>
    <scope>NUCLEOTIDE SEQUENCE</scope>
    <source>
        <strain evidence="2">M29</strain>
    </source>
</reference>
<evidence type="ECO:0000259" key="1">
    <source>
        <dbReference type="Pfam" id="PF05257"/>
    </source>
</evidence>
<evidence type="ECO:0000313" key="3">
    <source>
        <dbReference type="Proteomes" id="UP001167796"/>
    </source>
</evidence>
<keyword evidence="3" id="KW-1185">Reference proteome</keyword>